<dbReference type="AlphaFoldDB" id="A0A150G935"/>
<keyword evidence="4" id="KW-1185">Reference proteome</keyword>
<dbReference type="EMBL" id="LSYV01000045">
    <property type="protein sequence ID" value="KXZ46357.1"/>
    <property type="molecule type" value="Genomic_DNA"/>
</dbReference>
<feature type="region of interest" description="Disordered" evidence="2">
    <location>
        <begin position="420"/>
        <end position="442"/>
    </location>
</feature>
<feature type="coiled-coil region" evidence="1">
    <location>
        <begin position="175"/>
        <end position="202"/>
    </location>
</feature>
<feature type="compositionally biased region" description="Low complexity" evidence="2">
    <location>
        <begin position="89"/>
        <end position="98"/>
    </location>
</feature>
<protein>
    <submittedName>
        <fullName evidence="3">Uncharacterized protein</fullName>
    </submittedName>
</protein>
<organism evidence="3 4">
    <name type="scientific">Gonium pectorale</name>
    <name type="common">Green alga</name>
    <dbReference type="NCBI Taxonomy" id="33097"/>
    <lineage>
        <taxon>Eukaryota</taxon>
        <taxon>Viridiplantae</taxon>
        <taxon>Chlorophyta</taxon>
        <taxon>core chlorophytes</taxon>
        <taxon>Chlorophyceae</taxon>
        <taxon>CS clade</taxon>
        <taxon>Chlamydomonadales</taxon>
        <taxon>Volvocaceae</taxon>
        <taxon>Gonium</taxon>
    </lineage>
</organism>
<keyword evidence="1" id="KW-0175">Coiled coil</keyword>
<proteinExistence type="predicted"/>
<dbReference type="Proteomes" id="UP000075714">
    <property type="component" value="Unassembled WGS sequence"/>
</dbReference>
<sequence length="442" mass="46046">MEQSIQEGPDVSQLQTNLLTIKHASDPTLLFPSQAFGRGGVGQFLCTGQSRVGLHRLPQASSQAASLSLTARGRLDSSRSLGSGGGGSAPPETGSAASHQGSSLTGFSLISADPMSVGATRAWEAGTAQHTHNFVASSRTVRPRDQPGGSKWAAVSFYENDPREVARHMAIMDVVQAQHEANKAAERQAEQARHNLWAEQQRETFRRQRLEQAARYARSGMRPRSAYAELGALAAAEAAHAAASADASPSERSLDGGAGGGGSTAPASLSGGLPDPTHRFFSTAAQARATLSMPGSAGSLHGRLRPSTALPAGSDAASAFGRAGGPGAAAYAATLYQAGALAGTAGIVGLRSTPIPLPKKTYVQVYDRMAAEANETPSTRAAAVAAAKARVEDERQQAVLAGEMQELELFEARMRSLQRARSKASRLMDPRRGSHPYGDDDG</sequence>
<gene>
    <name evidence="3" type="ORF">GPECTOR_44g35</name>
</gene>
<evidence type="ECO:0000313" key="4">
    <source>
        <dbReference type="Proteomes" id="UP000075714"/>
    </source>
</evidence>
<evidence type="ECO:0000256" key="1">
    <source>
        <dbReference type="SAM" id="Coils"/>
    </source>
</evidence>
<reference evidence="4" key="1">
    <citation type="journal article" date="2016" name="Nat. Commun.">
        <title>The Gonium pectorale genome demonstrates co-option of cell cycle regulation during the evolution of multicellularity.</title>
        <authorList>
            <person name="Hanschen E.R."/>
            <person name="Marriage T.N."/>
            <person name="Ferris P.J."/>
            <person name="Hamaji T."/>
            <person name="Toyoda A."/>
            <person name="Fujiyama A."/>
            <person name="Neme R."/>
            <person name="Noguchi H."/>
            <person name="Minakuchi Y."/>
            <person name="Suzuki M."/>
            <person name="Kawai-Toyooka H."/>
            <person name="Smith D.R."/>
            <person name="Sparks H."/>
            <person name="Anderson J."/>
            <person name="Bakaric R."/>
            <person name="Luria V."/>
            <person name="Karger A."/>
            <person name="Kirschner M.W."/>
            <person name="Durand P.M."/>
            <person name="Michod R.E."/>
            <person name="Nozaki H."/>
            <person name="Olson B.J."/>
        </authorList>
    </citation>
    <scope>NUCLEOTIDE SEQUENCE [LARGE SCALE GENOMIC DNA]</scope>
    <source>
        <strain evidence="4">NIES-2863</strain>
    </source>
</reference>
<dbReference type="STRING" id="33097.A0A150G935"/>
<name>A0A150G935_GONPE</name>
<accession>A0A150G935</accession>
<feature type="region of interest" description="Disordered" evidence="2">
    <location>
        <begin position="244"/>
        <end position="279"/>
    </location>
</feature>
<feature type="compositionally biased region" description="Low complexity" evidence="2">
    <location>
        <begin position="264"/>
        <end position="273"/>
    </location>
</feature>
<evidence type="ECO:0000313" key="3">
    <source>
        <dbReference type="EMBL" id="KXZ46357.1"/>
    </source>
</evidence>
<feature type="region of interest" description="Disordered" evidence="2">
    <location>
        <begin position="75"/>
        <end position="102"/>
    </location>
</feature>
<dbReference type="OrthoDB" id="542469at2759"/>
<comment type="caution">
    <text evidence="3">The sequence shown here is derived from an EMBL/GenBank/DDBJ whole genome shotgun (WGS) entry which is preliminary data.</text>
</comment>
<evidence type="ECO:0000256" key="2">
    <source>
        <dbReference type="SAM" id="MobiDB-lite"/>
    </source>
</evidence>